<evidence type="ECO:0000313" key="2">
    <source>
        <dbReference type="Proteomes" id="UP000248329"/>
    </source>
</evidence>
<comment type="caution">
    <text evidence="1">The sequence shown here is derived from an EMBL/GenBank/DDBJ whole genome shotgun (WGS) entry which is preliminary data.</text>
</comment>
<proteinExistence type="predicted"/>
<feature type="non-terminal residue" evidence="1">
    <location>
        <position position="1"/>
    </location>
</feature>
<organism evidence="1 2">
    <name type="scientific">Candidatus Methanogaster sp</name>
    <dbReference type="NCBI Taxonomy" id="3386292"/>
    <lineage>
        <taxon>Archaea</taxon>
        <taxon>Methanobacteriati</taxon>
        <taxon>Methanobacteriota</taxon>
        <taxon>Stenosarchaea group</taxon>
        <taxon>Methanomicrobia</taxon>
        <taxon>Methanosarcinales</taxon>
        <taxon>ANME-2 cluster</taxon>
        <taxon>Candidatus Methanogasteraceae</taxon>
        <taxon>Candidatus Methanogaster</taxon>
    </lineage>
</organism>
<protein>
    <submittedName>
        <fullName evidence="1">Uncharacterized protein</fullName>
    </submittedName>
</protein>
<dbReference type="Proteomes" id="UP000248329">
    <property type="component" value="Unassembled WGS sequence"/>
</dbReference>
<evidence type="ECO:0000313" key="1">
    <source>
        <dbReference type="EMBL" id="PXF55649.1"/>
    </source>
</evidence>
<accession>A0AC61KXT2</accession>
<gene>
    <name evidence="1" type="ORF">C4B59_17410</name>
</gene>
<name>A0AC61KXT2_9EURY</name>
<dbReference type="EMBL" id="PQXF01000126">
    <property type="protein sequence ID" value="PXF55649.1"/>
    <property type="molecule type" value="Genomic_DNA"/>
</dbReference>
<sequence>LRMEMYEVDDNLNLVVKAEFNNITFNAGIPDSEFIFEVPEGVSLVSDDEVPDATPTAPASEAVSGSIMAPPIFTNWKYIIYQNLSISNAPALNQTARITYSIIPDRDIEILSVQISIPDDGFELIDIDDTWPNTLYNRTRRDTNNARWYPTNLSKDTLYQFNATLKAVKTGNWTIMPCGSNKGMYISVSEDSAYISDGPFPDPPLIGITYFLDESELNESEIEKALANIPTNEGLTVYRSTKFPITTTTTPSKPSKHTTTLRPTPCPTSCSFDVNPGGETCTGLSYHWNGTAWVERNNQS</sequence>
<reference evidence="1" key="1">
    <citation type="submission" date="2018-01" db="EMBL/GenBank/DDBJ databases">
        <authorList>
            <person name="Krukenberg V."/>
        </authorList>
    </citation>
    <scope>NUCLEOTIDE SEQUENCE</scope>
    <source>
        <strain evidence="1">E20ANME2</strain>
    </source>
</reference>